<comment type="caution">
    <text evidence="3">The sequence shown here is derived from an EMBL/GenBank/DDBJ whole genome shotgun (WGS) entry which is preliminary data.</text>
</comment>
<name>A0A4U0X6N1_9PEZI</name>
<keyword evidence="1" id="KW-0677">Repeat</keyword>
<dbReference type="PANTHER" id="PTHR47435:SF10">
    <property type="entry name" value="TIP ELONGATION ABERRANT PROTEIN 3"/>
    <property type="match status" value="1"/>
</dbReference>
<protein>
    <recommendedName>
        <fullName evidence="5">Galactose oxidase</fullName>
    </recommendedName>
</protein>
<sequence length="408" mass="43731">MAEIAAGAVVAEQVISTTVQGGIAAYALTTPTMPLHATFTQMVASTEGKVPNLLQRSNHTINIVGSKIYLFGGQTAPGTLAGNDMHVLALPSSSSVSSSSLARDEYTCVAAEPAENGGPVPEPRAGHSACVWRGQILIFGGRDSSESPIGEENRVWAFDVESHKWTAYAAPHGPEPSSRYSAVMHGDSLIVHVASAEVWSLDLGKLLWTALPSLPEPTSSTTHSNLVITGDMLHIITGETNTGSSIHHLSLKNTADTKPHSWQTNPFPHNPLTPGPRPRTGAALVPLATGQGRHYLLYLFGARSVSTGEEPEYWSDMWTYQLPSTSYAPANLKDTIREKLGFETGGNTWAEVEVKPRDEETMTEGKIHPGPRAWFGCGVANDGRTVVLWGGINPRGEREGDGWVVKLE</sequence>
<dbReference type="EMBL" id="NAJN01000608">
    <property type="protein sequence ID" value="TKA70898.1"/>
    <property type="molecule type" value="Genomic_DNA"/>
</dbReference>
<evidence type="ECO:0000256" key="1">
    <source>
        <dbReference type="ARBA" id="ARBA00022737"/>
    </source>
</evidence>
<gene>
    <name evidence="3" type="ORF">B0A49_05031</name>
</gene>
<dbReference type="Gene3D" id="2.120.10.80">
    <property type="entry name" value="Kelch-type beta propeller"/>
    <property type="match status" value="2"/>
</dbReference>
<dbReference type="Pfam" id="PF24681">
    <property type="entry name" value="Kelch_KLHDC2_KLHL20_DRC7"/>
    <property type="match status" value="1"/>
</dbReference>
<evidence type="ECO:0000313" key="4">
    <source>
        <dbReference type="Proteomes" id="UP000308768"/>
    </source>
</evidence>
<proteinExistence type="predicted"/>
<keyword evidence="2" id="KW-0408">Iron</keyword>
<keyword evidence="4" id="KW-1185">Reference proteome</keyword>
<evidence type="ECO:0008006" key="5">
    <source>
        <dbReference type="Google" id="ProtNLM"/>
    </source>
</evidence>
<reference evidence="3 4" key="1">
    <citation type="submission" date="2017-03" db="EMBL/GenBank/DDBJ databases">
        <title>Genomes of endolithic fungi from Antarctica.</title>
        <authorList>
            <person name="Coleine C."/>
            <person name="Masonjones S."/>
            <person name="Stajich J.E."/>
        </authorList>
    </citation>
    <scope>NUCLEOTIDE SEQUENCE [LARGE SCALE GENOMIC DNA]</scope>
    <source>
        <strain evidence="3 4">CCFEE 5187</strain>
    </source>
</reference>
<dbReference type="GO" id="GO:0019760">
    <property type="term" value="P:glucosinolate metabolic process"/>
    <property type="evidence" value="ECO:0007669"/>
    <property type="project" value="UniProtKB-ARBA"/>
</dbReference>
<dbReference type="Proteomes" id="UP000308768">
    <property type="component" value="Unassembled WGS sequence"/>
</dbReference>
<evidence type="ECO:0000256" key="2">
    <source>
        <dbReference type="ARBA" id="ARBA00023004"/>
    </source>
</evidence>
<dbReference type="AlphaFoldDB" id="A0A4U0X6N1"/>
<accession>A0A4U0X6N1</accession>
<organism evidence="3 4">
    <name type="scientific">Cryomyces minteri</name>
    <dbReference type="NCBI Taxonomy" id="331657"/>
    <lineage>
        <taxon>Eukaryota</taxon>
        <taxon>Fungi</taxon>
        <taxon>Dikarya</taxon>
        <taxon>Ascomycota</taxon>
        <taxon>Pezizomycotina</taxon>
        <taxon>Dothideomycetes</taxon>
        <taxon>Dothideomycetes incertae sedis</taxon>
        <taxon>Cryomyces</taxon>
    </lineage>
</organism>
<dbReference type="InterPro" id="IPR015915">
    <property type="entry name" value="Kelch-typ_b-propeller"/>
</dbReference>
<dbReference type="OrthoDB" id="10250130at2759"/>
<dbReference type="SUPFAM" id="SSF117281">
    <property type="entry name" value="Kelch motif"/>
    <property type="match status" value="1"/>
</dbReference>
<dbReference type="STRING" id="331657.A0A4U0X6N1"/>
<dbReference type="PANTHER" id="PTHR47435">
    <property type="entry name" value="KELCH REPEAT PROTEIN (AFU_ORTHOLOGUE AFUA_5G12780)"/>
    <property type="match status" value="1"/>
</dbReference>
<evidence type="ECO:0000313" key="3">
    <source>
        <dbReference type="EMBL" id="TKA70898.1"/>
    </source>
</evidence>